<dbReference type="InterPro" id="IPR027417">
    <property type="entry name" value="P-loop_NTPase"/>
</dbReference>
<feature type="binding site" evidence="8">
    <location>
        <position position="164"/>
    </location>
    <ligand>
        <name>ATP</name>
        <dbReference type="ChEBI" id="CHEBI:30616"/>
    </ligand>
</feature>
<dbReference type="SUPFAM" id="SSF48295">
    <property type="entry name" value="TrpR-like"/>
    <property type="match status" value="1"/>
</dbReference>
<dbReference type="HAMAP" id="MF_00377">
    <property type="entry name" value="DnaA_bact"/>
    <property type="match status" value="1"/>
</dbReference>
<evidence type="ECO:0000256" key="4">
    <source>
        <dbReference type="ARBA" id="ARBA00022741"/>
    </source>
</evidence>
<evidence type="ECO:0000256" key="9">
    <source>
        <dbReference type="NCBIfam" id="TIGR00362"/>
    </source>
</evidence>
<dbReference type="CDD" id="cd00009">
    <property type="entry name" value="AAA"/>
    <property type="match status" value="1"/>
</dbReference>
<name>A0A0G1NR96_9BACT</name>
<dbReference type="PRINTS" id="PR00051">
    <property type="entry name" value="DNAA"/>
</dbReference>
<dbReference type="GO" id="GO:0005524">
    <property type="term" value="F:ATP binding"/>
    <property type="evidence" value="ECO:0007669"/>
    <property type="project" value="UniProtKB-UniRule"/>
</dbReference>
<evidence type="ECO:0000313" key="14">
    <source>
        <dbReference type="EMBL" id="KKU22852.1"/>
    </source>
</evidence>
<keyword evidence="4 8" id="KW-0547">Nucleotide-binding</keyword>
<dbReference type="PATRIC" id="fig|1618619.3.peg.87"/>
<dbReference type="EMBL" id="LCLU01000003">
    <property type="protein sequence ID" value="KKU22852.1"/>
    <property type="molecule type" value="Genomic_DNA"/>
</dbReference>
<dbReference type="Pfam" id="PF00308">
    <property type="entry name" value="Bac_DnaA"/>
    <property type="match status" value="1"/>
</dbReference>
<dbReference type="GO" id="GO:0008289">
    <property type="term" value="F:lipid binding"/>
    <property type="evidence" value="ECO:0007669"/>
    <property type="project" value="UniProtKB-KW"/>
</dbReference>
<comment type="similarity">
    <text evidence="1 8 11">Belongs to the DnaA family.</text>
</comment>
<keyword evidence="6 8" id="KW-0446">Lipid-binding</keyword>
<comment type="domain">
    <text evidence="8">Domain I is involved in oligomerization and binding regulators, domain II is flexibile and of varying length in different bacteria, domain III forms the AAA+ region, while domain IV binds dsDNA.</text>
</comment>
<evidence type="ECO:0000259" key="13">
    <source>
        <dbReference type="SMART" id="SM00760"/>
    </source>
</evidence>
<feature type="binding site" evidence="8">
    <location>
        <position position="160"/>
    </location>
    <ligand>
        <name>ATP</name>
        <dbReference type="ChEBI" id="CHEBI:30616"/>
    </ligand>
</feature>
<dbReference type="InterPro" id="IPR001957">
    <property type="entry name" value="Chromosome_initiator_DnaA"/>
</dbReference>
<dbReference type="FunFam" id="3.40.50.300:FF:000668">
    <property type="entry name" value="Chromosomal replication initiator protein DnaA"/>
    <property type="match status" value="1"/>
</dbReference>
<feature type="binding site" evidence="8">
    <location>
        <position position="162"/>
    </location>
    <ligand>
        <name>ATP</name>
        <dbReference type="ChEBI" id="CHEBI:30616"/>
    </ligand>
</feature>
<dbReference type="PANTHER" id="PTHR30050:SF2">
    <property type="entry name" value="CHROMOSOMAL REPLICATION INITIATOR PROTEIN DNAA"/>
    <property type="match status" value="1"/>
</dbReference>
<dbReference type="InterPro" id="IPR003593">
    <property type="entry name" value="AAA+_ATPase"/>
</dbReference>
<organism evidence="14 15">
    <name type="scientific">Candidatus Azambacteria bacterium GW2011_GWC1_46_13</name>
    <dbReference type="NCBI Taxonomy" id="1618619"/>
    <lineage>
        <taxon>Bacteria</taxon>
        <taxon>Candidatus Azamiibacteriota</taxon>
    </lineage>
</organism>
<sequence>MTKEELWQIVLSEIGIQISKANFNTWLKNTSLTQNKDGEIVISVPNAFTKEWLENKYNKLILKTLRNASNEIKEVKYVICNNATAVLEETEKGAGRQKKAEEQMNFQELLINQETNLNPKYVFESFIVGSNNELANAAALAITESIGTKYNPLFIYGGTGLGKTHLLQALGNKVYKDHKGTKKIKYVTSEKFTNEVITSIRTKEMDNFKNKYRKIDVLIIDDIQFLGGKEKTQEELFHIFNTLYERNKQIVFSSDRLPKEIPTIEDRLRSRFEGGMIADIGYPDLETRIAILKSKTLEKGFFLADEVLTFIAANFQSNIRELEGALNKIMAASNQMNVEKINVGMAEKILSDIIGNSKKFTSVKQIFKSVSDFYDIQESGLIEKNRRKEIVKPRQIAMYLLREELKYSYPYIGSKLGGRDHTTVIHSCEKIEKELKTNQKMVEEINLIKKMIYKDANK</sequence>
<comment type="caution">
    <text evidence="14">The sequence shown here is derived from an EMBL/GenBank/DDBJ whole genome shotgun (WGS) entry which is preliminary data.</text>
</comment>
<dbReference type="GO" id="GO:0005886">
    <property type="term" value="C:plasma membrane"/>
    <property type="evidence" value="ECO:0007669"/>
    <property type="project" value="TreeGrafter"/>
</dbReference>
<evidence type="ECO:0000256" key="7">
    <source>
        <dbReference type="ARBA" id="ARBA00023125"/>
    </source>
</evidence>
<evidence type="ECO:0000256" key="1">
    <source>
        <dbReference type="ARBA" id="ARBA00006583"/>
    </source>
</evidence>
<protein>
    <recommendedName>
        <fullName evidence="8 9">Chromosomal replication initiator protein DnaA</fullName>
    </recommendedName>
</protein>
<dbReference type="PANTHER" id="PTHR30050">
    <property type="entry name" value="CHROMOSOMAL REPLICATION INITIATOR PROTEIN DNAA"/>
    <property type="match status" value="1"/>
</dbReference>
<dbReference type="SUPFAM" id="SSF52540">
    <property type="entry name" value="P-loop containing nucleoside triphosphate hydrolases"/>
    <property type="match status" value="1"/>
</dbReference>
<comment type="subunit">
    <text evidence="8">Oligomerizes as a right-handed, spiral filament on DNA at oriC.</text>
</comment>
<feature type="domain" description="AAA+ ATPase" evidence="12">
    <location>
        <begin position="149"/>
        <end position="284"/>
    </location>
</feature>
<dbReference type="GO" id="GO:0005737">
    <property type="term" value="C:cytoplasm"/>
    <property type="evidence" value="ECO:0007669"/>
    <property type="project" value="UniProtKB-SubCell"/>
</dbReference>
<evidence type="ECO:0000313" key="15">
    <source>
        <dbReference type="Proteomes" id="UP000034569"/>
    </source>
</evidence>
<dbReference type="NCBIfam" id="TIGR00362">
    <property type="entry name" value="DnaA"/>
    <property type="match status" value="1"/>
</dbReference>
<feature type="binding site" evidence="8">
    <location>
        <position position="163"/>
    </location>
    <ligand>
        <name>ATP</name>
        <dbReference type="ChEBI" id="CHEBI:30616"/>
    </ligand>
</feature>
<dbReference type="GO" id="GO:0006275">
    <property type="term" value="P:regulation of DNA replication"/>
    <property type="evidence" value="ECO:0007669"/>
    <property type="project" value="UniProtKB-UniRule"/>
</dbReference>
<dbReference type="InterPro" id="IPR013317">
    <property type="entry name" value="DnaA_dom"/>
</dbReference>
<dbReference type="SMART" id="SM00382">
    <property type="entry name" value="AAA"/>
    <property type="match status" value="1"/>
</dbReference>
<dbReference type="InterPro" id="IPR038454">
    <property type="entry name" value="DnaA_N_sf"/>
</dbReference>
<evidence type="ECO:0000256" key="8">
    <source>
        <dbReference type="HAMAP-Rule" id="MF_00377"/>
    </source>
</evidence>
<accession>A0A0G1NR96</accession>
<dbReference type="InterPro" id="IPR013159">
    <property type="entry name" value="DnaA_C"/>
</dbReference>
<dbReference type="InterPro" id="IPR010921">
    <property type="entry name" value="Trp_repressor/repl_initiator"/>
</dbReference>
<comment type="subcellular location">
    <subcellularLocation>
        <location evidence="8">Cytoplasm</location>
    </subcellularLocation>
</comment>
<dbReference type="Gene3D" id="3.30.300.180">
    <property type="match status" value="1"/>
</dbReference>
<dbReference type="InterPro" id="IPR018312">
    <property type="entry name" value="Chromosome_initiator_DnaA_CS"/>
</dbReference>
<evidence type="ECO:0000256" key="5">
    <source>
        <dbReference type="ARBA" id="ARBA00022840"/>
    </source>
</evidence>
<dbReference type="Gene3D" id="1.10.8.60">
    <property type="match status" value="1"/>
</dbReference>
<feature type="region of interest" description="Domain IV, binds dsDNA" evidence="8">
    <location>
        <begin position="334"/>
        <end position="458"/>
    </location>
</feature>
<proteinExistence type="inferred from homology"/>
<dbReference type="GO" id="GO:0003688">
    <property type="term" value="F:DNA replication origin binding"/>
    <property type="evidence" value="ECO:0007669"/>
    <property type="project" value="UniProtKB-UniRule"/>
</dbReference>
<feature type="region of interest" description="Domain I, interacts with DnaA modulators" evidence="8">
    <location>
        <begin position="1"/>
        <end position="84"/>
    </location>
</feature>
<dbReference type="Gene3D" id="3.40.50.300">
    <property type="entry name" value="P-loop containing nucleotide triphosphate hydrolases"/>
    <property type="match status" value="1"/>
</dbReference>
<dbReference type="InterPro" id="IPR020591">
    <property type="entry name" value="Chromosome_initiator_DnaA-like"/>
</dbReference>
<dbReference type="PROSITE" id="PS01008">
    <property type="entry name" value="DNAA"/>
    <property type="match status" value="1"/>
</dbReference>
<dbReference type="Pfam" id="PF08299">
    <property type="entry name" value="Bac_DnaA_C"/>
    <property type="match status" value="1"/>
</dbReference>
<keyword evidence="2 8" id="KW-0963">Cytoplasm</keyword>
<evidence type="ECO:0000256" key="6">
    <source>
        <dbReference type="ARBA" id="ARBA00023121"/>
    </source>
</evidence>
<evidence type="ECO:0000256" key="11">
    <source>
        <dbReference type="RuleBase" id="RU004227"/>
    </source>
</evidence>
<dbReference type="SMART" id="SM00760">
    <property type="entry name" value="Bac_DnaA_C"/>
    <property type="match status" value="1"/>
</dbReference>
<evidence type="ECO:0000256" key="2">
    <source>
        <dbReference type="ARBA" id="ARBA00022490"/>
    </source>
</evidence>
<comment type="caution">
    <text evidence="8">Lacks conserved residue(s) required for the propagation of feature annotation.</text>
</comment>
<keyword evidence="3 8" id="KW-0235">DNA replication</keyword>
<evidence type="ECO:0000256" key="10">
    <source>
        <dbReference type="RuleBase" id="RU000577"/>
    </source>
</evidence>
<dbReference type="GO" id="GO:0006270">
    <property type="term" value="P:DNA replication initiation"/>
    <property type="evidence" value="ECO:0007669"/>
    <property type="project" value="UniProtKB-UniRule"/>
</dbReference>
<dbReference type="InterPro" id="IPR024633">
    <property type="entry name" value="DnaA_N_dom"/>
</dbReference>
<comment type="function">
    <text evidence="8 10">Plays an essential role in the initiation and regulation of chromosomal replication. ATP-DnaA binds to the origin of replication (oriC) to initiate formation of the DNA replication initiation complex once per cell cycle. Binds the DnaA box (a 9 base pair repeat at the origin) and separates the double-stranded (ds)DNA. Forms a right-handed helical filament on oriC DNA; dsDNA binds to the exterior of the filament while single-stranded (ss)DNA is stabiized in the filament's interior. The ATP-DnaA-oriC complex binds and stabilizes one strand of the AT-rich DNA unwinding element (DUE), permitting loading of DNA polymerase. After initiation quickly degrades to an ADP-DnaA complex that is not apt for DNA replication. Binds acidic phospholipids.</text>
</comment>
<dbReference type="AlphaFoldDB" id="A0A0G1NR96"/>
<feature type="domain" description="Chromosomal replication initiator DnaA C-terminal" evidence="13">
    <location>
        <begin position="362"/>
        <end position="431"/>
    </location>
</feature>
<gene>
    <name evidence="8" type="primary">dnaA</name>
    <name evidence="14" type="ORF">UX33_C0003G0016</name>
</gene>
<evidence type="ECO:0000259" key="12">
    <source>
        <dbReference type="SMART" id="SM00382"/>
    </source>
</evidence>
<dbReference type="Gene3D" id="1.10.1750.10">
    <property type="match status" value="1"/>
</dbReference>
<dbReference type="CDD" id="cd06571">
    <property type="entry name" value="Bac_DnaA_C"/>
    <property type="match status" value="1"/>
</dbReference>
<keyword evidence="7 8" id="KW-0238">DNA-binding</keyword>
<evidence type="ECO:0000256" key="3">
    <source>
        <dbReference type="ARBA" id="ARBA00022705"/>
    </source>
</evidence>
<dbReference type="Pfam" id="PF11638">
    <property type="entry name" value="DnaA_N"/>
    <property type="match status" value="1"/>
</dbReference>
<dbReference type="Proteomes" id="UP000034569">
    <property type="component" value="Unassembled WGS sequence"/>
</dbReference>
<keyword evidence="5 8" id="KW-0067">ATP-binding</keyword>
<reference evidence="14 15" key="1">
    <citation type="journal article" date="2015" name="Nature">
        <title>rRNA introns, odd ribosomes, and small enigmatic genomes across a large radiation of phyla.</title>
        <authorList>
            <person name="Brown C.T."/>
            <person name="Hug L.A."/>
            <person name="Thomas B.C."/>
            <person name="Sharon I."/>
            <person name="Castelle C.J."/>
            <person name="Singh A."/>
            <person name="Wilkins M.J."/>
            <person name="Williams K.H."/>
            <person name="Banfield J.F."/>
        </authorList>
    </citation>
    <scope>NUCLEOTIDE SEQUENCE [LARGE SCALE GENOMIC DNA]</scope>
</reference>